<sequence length="180" mass="20218">MSLGDDEDRIGELRAVAHPVRLQMLSLLTGAAMSAAEVARELDITQANASYHVRVLARNGLLREAGTESVRGGVAKKYRYVGEERRSGRHVSEEDQALQVEAYAQELRRRLADRRTGSRGMFTDAEMWVTPEVWKKVEALVHEATVLVHEEAQPPRTDGTVKVNMQAFLFEMNDGREADR</sequence>
<gene>
    <name evidence="2" type="ORF">P4R38_18965</name>
</gene>
<feature type="domain" description="HTH arsR-type" evidence="1">
    <location>
        <begin position="11"/>
        <end position="94"/>
    </location>
</feature>
<evidence type="ECO:0000313" key="2">
    <source>
        <dbReference type="EMBL" id="MDF8266336.1"/>
    </source>
</evidence>
<dbReference type="EMBL" id="JAROAV010000053">
    <property type="protein sequence ID" value="MDF8266336.1"/>
    <property type="molecule type" value="Genomic_DNA"/>
</dbReference>
<dbReference type="RefSeq" id="WP_277193523.1">
    <property type="nucleotide sequence ID" value="NZ_JAROAV010000053.1"/>
</dbReference>
<dbReference type="InterPro" id="IPR036388">
    <property type="entry name" value="WH-like_DNA-bd_sf"/>
</dbReference>
<dbReference type="SUPFAM" id="SSF46785">
    <property type="entry name" value="Winged helix' DNA-binding domain"/>
    <property type="match status" value="1"/>
</dbReference>
<accession>A0ABT6CGB2</accession>
<organism evidence="2 3">
    <name type="scientific">Luteipulveratus flavus</name>
    <dbReference type="NCBI Taxonomy" id="3031728"/>
    <lineage>
        <taxon>Bacteria</taxon>
        <taxon>Bacillati</taxon>
        <taxon>Actinomycetota</taxon>
        <taxon>Actinomycetes</taxon>
        <taxon>Micrococcales</taxon>
        <taxon>Dermacoccaceae</taxon>
        <taxon>Luteipulveratus</taxon>
    </lineage>
</organism>
<dbReference type="InterPro" id="IPR001845">
    <property type="entry name" value="HTH_ArsR_DNA-bd_dom"/>
</dbReference>
<evidence type="ECO:0000313" key="3">
    <source>
        <dbReference type="Proteomes" id="UP001528912"/>
    </source>
</evidence>
<dbReference type="Proteomes" id="UP001528912">
    <property type="component" value="Unassembled WGS sequence"/>
</dbReference>
<name>A0ABT6CGB2_9MICO</name>
<reference evidence="2 3" key="1">
    <citation type="submission" date="2023-03" db="EMBL/GenBank/DDBJ databases">
        <title>YIM 133296 draft genome.</title>
        <authorList>
            <person name="Xiong L."/>
        </authorList>
    </citation>
    <scope>NUCLEOTIDE SEQUENCE [LARGE SCALE GENOMIC DNA]</scope>
    <source>
        <strain evidence="2 3">YIM 133296</strain>
    </source>
</reference>
<dbReference type="CDD" id="cd00090">
    <property type="entry name" value="HTH_ARSR"/>
    <property type="match status" value="1"/>
</dbReference>
<protein>
    <submittedName>
        <fullName evidence="2">Helix-turn-helix domain-containing protein</fullName>
    </submittedName>
</protein>
<proteinExistence type="predicted"/>
<dbReference type="Gene3D" id="1.10.10.10">
    <property type="entry name" value="Winged helix-like DNA-binding domain superfamily/Winged helix DNA-binding domain"/>
    <property type="match status" value="1"/>
</dbReference>
<comment type="caution">
    <text evidence="2">The sequence shown here is derived from an EMBL/GenBank/DDBJ whole genome shotgun (WGS) entry which is preliminary data.</text>
</comment>
<dbReference type="InterPro" id="IPR011991">
    <property type="entry name" value="ArsR-like_HTH"/>
</dbReference>
<dbReference type="Pfam" id="PF12840">
    <property type="entry name" value="HTH_20"/>
    <property type="match status" value="1"/>
</dbReference>
<dbReference type="SMART" id="SM00418">
    <property type="entry name" value="HTH_ARSR"/>
    <property type="match status" value="1"/>
</dbReference>
<dbReference type="InterPro" id="IPR036390">
    <property type="entry name" value="WH_DNA-bd_sf"/>
</dbReference>
<evidence type="ECO:0000259" key="1">
    <source>
        <dbReference type="SMART" id="SM00418"/>
    </source>
</evidence>
<keyword evidence="3" id="KW-1185">Reference proteome</keyword>